<keyword evidence="2" id="KW-1185">Reference proteome</keyword>
<dbReference type="RefSeq" id="NP_733860.1">
    <property type="nucleotide sequence ID" value="NC_004367.1"/>
</dbReference>
<dbReference type="EMBL" id="AF319782">
    <property type="protein sequence ID" value="AAK38215.1"/>
    <property type="molecule type" value="Genomic_DNA"/>
</dbReference>
<protein>
    <submittedName>
        <fullName evidence="1">ORF8</fullName>
    </submittedName>
</protein>
<dbReference type="SUPFAM" id="SSF51283">
    <property type="entry name" value="dUTPase-like"/>
    <property type="match status" value="1"/>
</dbReference>
<proteinExistence type="predicted"/>
<accession>Q993K3</accession>
<dbReference type="KEGG" id="vg:955873"/>
<dbReference type="Proteomes" id="UP000202809">
    <property type="component" value="Segment"/>
</dbReference>
<reference evidence="1 2" key="2">
    <citation type="journal article" date="2002" name="J. Virol.">
        <title>Complete genomic sequence of an Epstein-Barr virus-related herpesvirus naturally infecting a new world primate: a defining point in the evolution of oncogenic lymphocryptoviruses.</title>
        <authorList>
            <person name="Rivailler P."/>
            <person name="Cho Y.G."/>
            <person name="Wang F."/>
        </authorList>
    </citation>
    <scope>NUCLEOTIDE SEQUENCE [LARGE SCALE GENOMIC DNA]</scope>
    <source>
        <strain evidence="1 2">CJ0149</strain>
    </source>
</reference>
<evidence type="ECO:0000313" key="1">
    <source>
        <dbReference type="EMBL" id="AAK38215.1"/>
    </source>
</evidence>
<dbReference type="Pfam" id="PF04797">
    <property type="entry name" value="Herpes_ORF11"/>
    <property type="match status" value="1"/>
</dbReference>
<dbReference type="GeneID" id="955873"/>
<sequence length="475" mass="54257">MGDSFPGSAHAALAKRSRSLSLRHSFRISRREEHPETTFTRGMWKYELYKSHVKITNKQVLELDATCQELPPCPSVGQIIRYQFPAFNFNSATYGSRYFTCAFVIFGDTENEVYLKPVFVLNSEQEVELQVLNPRNLYIDKGKFIWYMVPLRLVKTPYLYLRIFPNKGNINLETSCSQWGDKLSTNEPQIFLSGVPVSTQDESLPFLLAQRTRPFSKPFARIHTFPGKVCPVNALRLDKTCVRVSVDVPTEKPKAREEPIKIGMTLLNDVILAFKYNPYPKSTWRWDGESTEIRYFGSPVIIPPNFITSVDYNNTYETPLSTKITALILSHPNNQVFYIYPQEWKPGQTIKLMVRNISNFPITIITGQPLAQAFFIYNSGEGLSTMMKRAVHRHQHVLTLPGNIMAVIGCLPTFERINKSCNGNMVNDASSFSHNKNNLQYLVVVLFFTHLETGEGRNWGLIGRDSGFKIKIAKI</sequence>
<dbReference type="InterPro" id="IPR036157">
    <property type="entry name" value="dUTPase-like_sf"/>
</dbReference>
<organism evidence="1 2">
    <name type="scientific">callitrichine gammaherpesvirus 3</name>
    <name type="common">Marmoset lymphocryptovirus</name>
    <dbReference type="NCBI Taxonomy" id="106331"/>
    <lineage>
        <taxon>Viruses</taxon>
        <taxon>Duplodnaviria</taxon>
        <taxon>Heunggongvirae</taxon>
        <taxon>Peploviricota</taxon>
        <taxon>Herviviricetes</taxon>
        <taxon>Herpesvirales</taxon>
        <taxon>Orthoherpesviridae</taxon>
        <taxon>Gammaherpesvirinae</taxon>
        <taxon>Lymphocryptovirus</taxon>
        <taxon>Lymphocryptovirus callitrichinegamma3</taxon>
    </lineage>
</organism>
<evidence type="ECO:0000313" key="2">
    <source>
        <dbReference type="Proteomes" id="UP000202809"/>
    </source>
</evidence>
<dbReference type="InterPro" id="IPR006882">
    <property type="entry name" value="Herpes_Orf11"/>
</dbReference>
<reference evidence="1 2" key="1">
    <citation type="journal article" date="2001" name="Proc. Natl. Acad. Sci. U.S.A.">
        <title>An Epstein-Barr-related herpesvirus from marmoset lymphomas.</title>
        <authorList>
            <person name="Cho Y."/>
            <person name="Ramer J."/>
            <person name="Rivailler P."/>
            <person name="Quink C."/>
            <person name="Garber R.L."/>
            <person name="Beier D.R."/>
            <person name="Wang F."/>
        </authorList>
    </citation>
    <scope>NUCLEOTIDE SEQUENCE [LARGE SCALE GENOMIC DNA]</scope>
    <source>
        <strain evidence="1 2">CJ0149</strain>
    </source>
</reference>
<dbReference type="OrthoDB" id="10661at10239"/>
<name>Q993K3_9GAMA</name>